<dbReference type="Gene3D" id="1.20.1250.20">
    <property type="entry name" value="MFS general substrate transporter like domains"/>
    <property type="match status" value="1"/>
</dbReference>
<comment type="subcellular location">
    <subcellularLocation>
        <location evidence="1">Cell membrane</location>
        <topology evidence="1">Multi-pass membrane protein</topology>
    </subcellularLocation>
</comment>
<dbReference type="PROSITE" id="PS50850">
    <property type="entry name" value="MFS"/>
    <property type="match status" value="1"/>
</dbReference>
<dbReference type="GO" id="GO:0022857">
    <property type="term" value="F:transmembrane transporter activity"/>
    <property type="evidence" value="ECO:0007669"/>
    <property type="project" value="InterPro"/>
</dbReference>
<evidence type="ECO:0000313" key="10">
    <source>
        <dbReference type="Proteomes" id="UP000254879"/>
    </source>
</evidence>
<dbReference type="InterPro" id="IPR036259">
    <property type="entry name" value="MFS_trans_sf"/>
</dbReference>
<feature type="transmembrane region" description="Helical" evidence="7">
    <location>
        <begin position="200"/>
        <end position="219"/>
    </location>
</feature>
<feature type="transmembrane region" description="Helical" evidence="7">
    <location>
        <begin position="160"/>
        <end position="179"/>
    </location>
</feature>
<evidence type="ECO:0000256" key="6">
    <source>
        <dbReference type="ARBA" id="ARBA00023136"/>
    </source>
</evidence>
<keyword evidence="2" id="KW-0813">Transport</keyword>
<dbReference type="RefSeq" id="WP_115346199.1">
    <property type="nucleotide sequence ID" value="NZ_UGPG01000001.1"/>
</dbReference>
<feature type="transmembrane region" description="Helical" evidence="7">
    <location>
        <begin position="95"/>
        <end position="113"/>
    </location>
</feature>
<organism evidence="9 10">
    <name type="scientific">Listeria grayi</name>
    <name type="common">Listeria murrayi</name>
    <dbReference type="NCBI Taxonomy" id="1641"/>
    <lineage>
        <taxon>Bacteria</taxon>
        <taxon>Bacillati</taxon>
        <taxon>Bacillota</taxon>
        <taxon>Bacilli</taxon>
        <taxon>Bacillales</taxon>
        <taxon>Listeriaceae</taxon>
        <taxon>Listeria</taxon>
    </lineage>
</organism>
<feature type="transmembrane region" description="Helical" evidence="7">
    <location>
        <begin position="72"/>
        <end position="89"/>
    </location>
</feature>
<evidence type="ECO:0000256" key="2">
    <source>
        <dbReference type="ARBA" id="ARBA00022448"/>
    </source>
</evidence>
<evidence type="ECO:0000256" key="1">
    <source>
        <dbReference type="ARBA" id="ARBA00004651"/>
    </source>
</evidence>
<feature type="transmembrane region" description="Helical" evidence="7">
    <location>
        <begin position="292"/>
        <end position="312"/>
    </location>
</feature>
<dbReference type="PANTHER" id="PTHR43124:SF3">
    <property type="entry name" value="CHLORAMPHENICOL EFFLUX PUMP RV0191"/>
    <property type="match status" value="1"/>
</dbReference>
<evidence type="ECO:0000256" key="4">
    <source>
        <dbReference type="ARBA" id="ARBA00022692"/>
    </source>
</evidence>
<proteinExistence type="predicted"/>
<dbReference type="SUPFAM" id="SSF103473">
    <property type="entry name" value="MFS general substrate transporter"/>
    <property type="match status" value="1"/>
</dbReference>
<feature type="transmembrane region" description="Helical" evidence="7">
    <location>
        <begin position="324"/>
        <end position="343"/>
    </location>
</feature>
<dbReference type="PANTHER" id="PTHR43124">
    <property type="entry name" value="PURINE EFFLUX PUMP PBUE"/>
    <property type="match status" value="1"/>
</dbReference>
<evidence type="ECO:0000313" key="9">
    <source>
        <dbReference type="EMBL" id="STY45118.1"/>
    </source>
</evidence>
<name>A0A378MFM0_LISGR</name>
<feature type="transmembrane region" description="Helical" evidence="7">
    <location>
        <begin position="134"/>
        <end position="154"/>
    </location>
</feature>
<keyword evidence="3" id="KW-1003">Cell membrane</keyword>
<feature type="transmembrane region" description="Helical" evidence="7">
    <location>
        <begin position="45"/>
        <end position="65"/>
    </location>
</feature>
<sequence length="377" mass="40105">MKSKVLVMAGLPMIAVTYGLSRFSYGLLLPGINQTLHMNQATSGIVSALSYIAYCLAIVTAMIVANKWPPRTILMIAGISAITGLGLIAGSFNAVLLGTGVFLAGLSTGFSSPPYADIVDSQIEKSKQNQVNSWINSGTSIGTALAGLTAIWLVDNWRGAYVLFMGIAILVTAVNYKGTPKQEKTKHQLRLKLSKKERGHAVKLGIAALVIGFSCSAYWLFSRDFMLHVDTVSGYVGKWFWVIIGAAGIWGGTVGIFIHKFGITMAYIMSIVALSTASLLLSIPALNNFLGLLSPMLFGSAYIFMSGVLLVWGISVFQDNPSFGLGMPFFLLAFGQAIGAAVSGIVAGWIGYGTLFFGAALVGYATLLLKPDTRSKK</sequence>
<dbReference type="Proteomes" id="UP000254879">
    <property type="component" value="Unassembled WGS sequence"/>
</dbReference>
<evidence type="ECO:0000256" key="5">
    <source>
        <dbReference type="ARBA" id="ARBA00022989"/>
    </source>
</evidence>
<gene>
    <name evidence="9" type="ORF">NCTC10815_02493</name>
</gene>
<dbReference type="Pfam" id="PF07690">
    <property type="entry name" value="MFS_1"/>
    <property type="match status" value="1"/>
</dbReference>
<evidence type="ECO:0000256" key="7">
    <source>
        <dbReference type="SAM" id="Phobius"/>
    </source>
</evidence>
<evidence type="ECO:0000259" key="8">
    <source>
        <dbReference type="PROSITE" id="PS50850"/>
    </source>
</evidence>
<keyword evidence="5 7" id="KW-1133">Transmembrane helix</keyword>
<keyword evidence="4 7" id="KW-0812">Transmembrane</keyword>
<evidence type="ECO:0000256" key="3">
    <source>
        <dbReference type="ARBA" id="ARBA00022475"/>
    </source>
</evidence>
<dbReference type="AlphaFoldDB" id="A0A378MFM0"/>
<feature type="domain" description="Major facilitator superfamily (MFS) profile" evidence="8">
    <location>
        <begin position="5"/>
        <end position="377"/>
    </location>
</feature>
<reference evidence="9 10" key="1">
    <citation type="submission" date="2018-06" db="EMBL/GenBank/DDBJ databases">
        <authorList>
            <consortium name="Pathogen Informatics"/>
            <person name="Doyle S."/>
        </authorList>
    </citation>
    <scope>NUCLEOTIDE SEQUENCE [LARGE SCALE GENOMIC DNA]</scope>
    <source>
        <strain evidence="10">NCTC 10815</strain>
    </source>
</reference>
<feature type="transmembrane region" description="Helical" evidence="7">
    <location>
        <begin position="265"/>
        <end position="286"/>
    </location>
</feature>
<keyword evidence="6 7" id="KW-0472">Membrane</keyword>
<accession>A0A378MFM0</accession>
<protein>
    <submittedName>
        <fullName evidence="9">Arabinose efflux permease</fullName>
    </submittedName>
</protein>
<dbReference type="InterPro" id="IPR020846">
    <property type="entry name" value="MFS_dom"/>
</dbReference>
<feature type="transmembrane region" description="Helical" evidence="7">
    <location>
        <begin position="239"/>
        <end position="258"/>
    </location>
</feature>
<dbReference type="InterPro" id="IPR011701">
    <property type="entry name" value="MFS"/>
</dbReference>
<dbReference type="GO" id="GO:0005886">
    <property type="term" value="C:plasma membrane"/>
    <property type="evidence" value="ECO:0007669"/>
    <property type="project" value="UniProtKB-SubCell"/>
</dbReference>
<dbReference type="InterPro" id="IPR050189">
    <property type="entry name" value="MFS_Efflux_Transporters"/>
</dbReference>
<feature type="transmembrane region" description="Helical" evidence="7">
    <location>
        <begin position="349"/>
        <end position="369"/>
    </location>
</feature>
<dbReference type="EMBL" id="UGPG01000001">
    <property type="protein sequence ID" value="STY45118.1"/>
    <property type="molecule type" value="Genomic_DNA"/>
</dbReference>